<dbReference type="EMBL" id="BBMN01000010">
    <property type="protein sequence ID" value="GAL06200.1"/>
    <property type="molecule type" value="Genomic_DNA"/>
</dbReference>
<organism evidence="2 3">
    <name type="scientific">Photobacterium aphoticum</name>
    <dbReference type="NCBI Taxonomy" id="754436"/>
    <lineage>
        <taxon>Bacteria</taxon>
        <taxon>Pseudomonadati</taxon>
        <taxon>Pseudomonadota</taxon>
        <taxon>Gammaproteobacteria</taxon>
        <taxon>Vibrionales</taxon>
        <taxon>Vibrionaceae</taxon>
        <taxon>Photobacterium</taxon>
    </lineage>
</organism>
<evidence type="ECO:0000256" key="1">
    <source>
        <dbReference type="SAM" id="Phobius"/>
    </source>
</evidence>
<evidence type="ECO:0000313" key="3">
    <source>
        <dbReference type="Proteomes" id="UP000029227"/>
    </source>
</evidence>
<dbReference type="AlphaFoldDB" id="A0A090QSN7"/>
<feature type="transmembrane region" description="Helical" evidence="1">
    <location>
        <begin position="55"/>
        <end position="72"/>
    </location>
</feature>
<comment type="caution">
    <text evidence="2">The sequence shown here is derived from an EMBL/GenBank/DDBJ whole genome shotgun (WGS) entry which is preliminary data.</text>
</comment>
<accession>A0A090QSN7</accession>
<keyword evidence="1" id="KW-0812">Transmembrane</keyword>
<protein>
    <submittedName>
        <fullName evidence="2">Uncharacterized protein</fullName>
    </submittedName>
</protein>
<proteinExistence type="predicted"/>
<feature type="transmembrane region" description="Helical" evidence="1">
    <location>
        <begin position="24"/>
        <end position="43"/>
    </location>
</feature>
<reference evidence="2 3" key="1">
    <citation type="journal article" date="2014" name="Genome Announc.">
        <title>Draft Genome Sequences of Two Vibrionaceae Species, Vibrio ponticus C121 and Photobacterium aphoticum C119, Isolated as Coral Reef Microbiota.</title>
        <authorList>
            <person name="Al-saari N."/>
            <person name="Meirelles P.M."/>
            <person name="Mino S."/>
            <person name="Suda W."/>
            <person name="Oshima K."/>
            <person name="Hattori M."/>
            <person name="Ohkuma M."/>
            <person name="Thompson F.L."/>
            <person name="Gomez-Gil B."/>
            <person name="Sawabe T."/>
            <person name="Sawabe T."/>
        </authorList>
    </citation>
    <scope>NUCLEOTIDE SEQUENCE [LARGE SCALE GENOMIC DNA]</scope>
    <source>
        <strain evidence="2 3">JCM 19237</strain>
    </source>
</reference>
<sequence>MLLAILLYLNIFTGKEALSPYIETLVLVLKVGLVVGPLPLLAYKWATQAISKNTFLTGLGVQCFWAVVFFSYL</sequence>
<keyword evidence="1" id="KW-0472">Membrane</keyword>
<keyword evidence="1" id="KW-1133">Transmembrane helix</keyword>
<gene>
    <name evidence="2" type="ORF">JCM19237_1845</name>
</gene>
<evidence type="ECO:0000313" key="2">
    <source>
        <dbReference type="EMBL" id="GAL06200.1"/>
    </source>
</evidence>
<name>A0A090QSN7_9GAMM</name>
<dbReference type="Proteomes" id="UP000029227">
    <property type="component" value="Unassembled WGS sequence"/>
</dbReference>